<comment type="caution">
    <text evidence="2">The sequence shown here is derived from an EMBL/GenBank/DDBJ whole genome shotgun (WGS) entry which is preliminary data.</text>
</comment>
<gene>
    <name evidence="2" type="ORF">CR492_08835</name>
</gene>
<dbReference type="OrthoDB" id="8450722at2"/>
<sequence length="113" mass="12162">MTKKQSSISATEAFADLKKLIRREGVEVAYATLLSVCNDPKAPAPARATAATSIFRAAGLFDKVENAADDKPLSEMTHAELDQIIRRGERAVGSSAPKAKRRKSSDTAPDVFE</sequence>
<organism evidence="2 3">
    <name type="scientific">Methylocella silvestris</name>
    <dbReference type="NCBI Taxonomy" id="199596"/>
    <lineage>
        <taxon>Bacteria</taxon>
        <taxon>Pseudomonadati</taxon>
        <taxon>Pseudomonadota</taxon>
        <taxon>Alphaproteobacteria</taxon>
        <taxon>Hyphomicrobiales</taxon>
        <taxon>Beijerinckiaceae</taxon>
        <taxon>Methylocella</taxon>
    </lineage>
</organism>
<evidence type="ECO:0000313" key="2">
    <source>
        <dbReference type="EMBL" id="PNG26221.1"/>
    </source>
</evidence>
<dbReference type="EMBL" id="PDZR01000008">
    <property type="protein sequence ID" value="PNG26221.1"/>
    <property type="molecule type" value="Genomic_DNA"/>
</dbReference>
<reference evidence="2 3" key="1">
    <citation type="submission" date="2017-10" db="EMBL/GenBank/DDBJ databases">
        <title>Genome announcement of Methylocella silvestris TVC from permafrost.</title>
        <authorList>
            <person name="Wang J."/>
            <person name="Geng K."/>
            <person name="Ul-Haque F."/>
            <person name="Crombie A.T."/>
            <person name="Street L.E."/>
            <person name="Wookey P.A."/>
            <person name="Murrell J.C."/>
            <person name="Pratscher J."/>
        </authorList>
    </citation>
    <scope>NUCLEOTIDE SEQUENCE [LARGE SCALE GENOMIC DNA]</scope>
    <source>
        <strain evidence="2 3">TVC</strain>
    </source>
</reference>
<protein>
    <submittedName>
        <fullName evidence="2">Uncharacterized protein</fullName>
    </submittedName>
</protein>
<evidence type="ECO:0000313" key="3">
    <source>
        <dbReference type="Proteomes" id="UP000236286"/>
    </source>
</evidence>
<feature type="region of interest" description="Disordered" evidence="1">
    <location>
        <begin position="87"/>
        <end position="113"/>
    </location>
</feature>
<dbReference type="Proteomes" id="UP000236286">
    <property type="component" value="Unassembled WGS sequence"/>
</dbReference>
<accession>A0A2J7THI4</accession>
<evidence type="ECO:0000256" key="1">
    <source>
        <dbReference type="SAM" id="MobiDB-lite"/>
    </source>
</evidence>
<dbReference type="AlphaFoldDB" id="A0A2J7THI4"/>
<proteinExistence type="predicted"/>
<name>A0A2J7THI4_METSI</name>